<keyword evidence="1" id="KW-0687">Ribonucleoprotein</keyword>
<organism evidence="1">
    <name type="scientific">Siphoviridae sp. ctSmR6</name>
    <dbReference type="NCBI Taxonomy" id="2827873"/>
    <lineage>
        <taxon>Viruses</taxon>
        <taxon>Duplodnaviria</taxon>
        <taxon>Heunggongvirae</taxon>
        <taxon>Uroviricota</taxon>
        <taxon>Caudoviricetes</taxon>
    </lineage>
</organism>
<accession>A0A8S5TL52</accession>
<reference evidence="1" key="1">
    <citation type="journal article" date="2021" name="Proc. Natl. Acad. Sci. U.S.A.">
        <title>A Catalog of Tens of Thousands of Viruses from Human Metagenomes Reveals Hidden Associations with Chronic Diseases.</title>
        <authorList>
            <person name="Tisza M.J."/>
            <person name="Buck C.B."/>
        </authorList>
    </citation>
    <scope>NUCLEOTIDE SEQUENCE</scope>
    <source>
        <strain evidence="1">CtSmR6</strain>
    </source>
</reference>
<sequence length="178" mass="19638">MVGKITDEIKEKILADFHTGKFSQRGLAKKYSVSNGTVANLLKGLTPKNEHLVEAQITLLSAQTQKSEIEMSSILSTAKDEAYNRGLIFNATQKNLNRVIDMLDKNTKFEKVGVGDGVQNFEPVELNANDYKALQEAIDKASLTLGVNSRTGNININNTNAQQTDVTEIKRTIVKLDK</sequence>
<name>A0A8S5TL52_9CAUD</name>
<protein>
    <submittedName>
        <fullName evidence="1">L20 Mitochondrial ribosomal protein subunit L20</fullName>
    </submittedName>
</protein>
<dbReference type="EMBL" id="BK032844">
    <property type="protein sequence ID" value="DAF63856.1"/>
    <property type="molecule type" value="Genomic_DNA"/>
</dbReference>
<keyword evidence="1" id="KW-0689">Ribosomal protein</keyword>
<proteinExistence type="predicted"/>
<evidence type="ECO:0000313" key="1">
    <source>
        <dbReference type="EMBL" id="DAF63856.1"/>
    </source>
</evidence>